<dbReference type="GO" id="GO:0003700">
    <property type="term" value="F:DNA-binding transcription factor activity"/>
    <property type="evidence" value="ECO:0007669"/>
    <property type="project" value="InterPro"/>
</dbReference>
<evidence type="ECO:0000256" key="2">
    <source>
        <dbReference type="ARBA" id="ARBA00023125"/>
    </source>
</evidence>
<dbReference type="GO" id="GO:0003677">
    <property type="term" value="F:DNA binding"/>
    <property type="evidence" value="ECO:0007669"/>
    <property type="project" value="UniProtKB-KW"/>
</dbReference>
<dbReference type="Gene3D" id="1.10.10.10">
    <property type="entry name" value="Winged helix-like DNA-binding domain superfamily/Winged helix DNA-binding domain"/>
    <property type="match status" value="1"/>
</dbReference>
<evidence type="ECO:0000259" key="4">
    <source>
        <dbReference type="PROSITE" id="PS50949"/>
    </source>
</evidence>
<reference evidence="5 6" key="1">
    <citation type="submission" date="2019-08" db="EMBL/GenBank/DDBJ databases">
        <title>In-depth cultivation of the pig gut microbiome towards novel bacterial diversity and tailored functional studies.</title>
        <authorList>
            <person name="Wylensek D."/>
            <person name="Hitch T.C.A."/>
            <person name="Clavel T."/>
        </authorList>
    </citation>
    <scope>NUCLEOTIDE SEQUENCE [LARGE SCALE GENOMIC DNA]</scope>
    <source>
        <strain evidence="5 6">SM-530-WT-4B</strain>
    </source>
</reference>
<evidence type="ECO:0000313" key="5">
    <source>
        <dbReference type="EMBL" id="MST55970.1"/>
    </source>
</evidence>
<dbReference type="RefSeq" id="WP_154529059.1">
    <property type="nucleotide sequence ID" value="NZ_VUNH01000008.1"/>
</dbReference>
<keyword evidence="2" id="KW-0238">DNA-binding</keyword>
<keyword evidence="6" id="KW-1185">Reference proteome</keyword>
<organism evidence="5 6">
    <name type="scientific">Pyramidobacter porci</name>
    <dbReference type="NCBI Taxonomy" id="2605789"/>
    <lineage>
        <taxon>Bacteria</taxon>
        <taxon>Thermotogati</taxon>
        <taxon>Synergistota</taxon>
        <taxon>Synergistia</taxon>
        <taxon>Synergistales</taxon>
        <taxon>Dethiosulfovibrionaceae</taxon>
        <taxon>Pyramidobacter</taxon>
    </lineage>
</organism>
<dbReference type="PANTHER" id="PTHR43537">
    <property type="entry name" value="TRANSCRIPTIONAL REGULATOR, GNTR FAMILY"/>
    <property type="match status" value="1"/>
</dbReference>
<dbReference type="Proteomes" id="UP000473699">
    <property type="component" value="Unassembled WGS sequence"/>
</dbReference>
<sequence length="235" mass="27464">MEQEVEALKQNAELRAFNTVVELIRQREIVPGQRLFEPDLSERLSMSRTPLRTALSRLVAEGILVKERGRKGYLLPALSSEDMRQIFYSRAAVEGAAAAWLAHGCTPEHVTVLRAINAKEAELFGRERQTPEEKAQYAQLNEELHRLIVSFSGNVYLLRFFNSSYWRSTMYTLLYTRFYRERTRSTGENVPSWKEHSLIIDALEAHEAERSRRLMEEHVLNTFRYRSLLEETERQ</sequence>
<proteinExistence type="predicted"/>
<dbReference type="SUPFAM" id="SSF46785">
    <property type="entry name" value="Winged helix' DNA-binding domain"/>
    <property type="match status" value="1"/>
</dbReference>
<dbReference type="Pfam" id="PF00392">
    <property type="entry name" value="GntR"/>
    <property type="match status" value="1"/>
</dbReference>
<dbReference type="PROSITE" id="PS50949">
    <property type="entry name" value="HTH_GNTR"/>
    <property type="match status" value="1"/>
</dbReference>
<dbReference type="AlphaFoldDB" id="A0A6L5YCP7"/>
<keyword evidence="1" id="KW-0805">Transcription regulation</keyword>
<protein>
    <submittedName>
        <fullName evidence="5">GntR family transcriptional regulator</fullName>
    </submittedName>
</protein>
<dbReference type="SUPFAM" id="SSF48008">
    <property type="entry name" value="GntR ligand-binding domain-like"/>
    <property type="match status" value="1"/>
</dbReference>
<evidence type="ECO:0000256" key="1">
    <source>
        <dbReference type="ARBA" id="ARBA00023015"/>
    </source>
</evidence>
<accession>A0A6L5YCP7</accession>
<dbReference type="PANTHER" id="PTHR43537:SF5">
    <property type="entry name" value="UXU OPERON TRANSCRIPTIONAL REGULATOR"/>
    <property type="match status" value="1"/>
</dbReference>
<dbReference type="SMART" id="SM00345">
    <property type="entry name" value="HTH_GNTR"/>
    <property type="match status" value="1"/>
</dbReference>
<dbReference type="SMART" id="SM00895">
    <property type="entry name" value="FCD"/>
    <property type="match status" value="1"/>
</dbReference>
<evidence type="ECO:0000256" key="3">
    <source>
        <dbReference type="ARBA" id="ARBA00023163"/>
    </source>
</evidence>
<feature type="domain" description="HTH gntR-type" evidence="4">
    <location>
        <begin position="10"/>
        <end position="78"/>
    </location>
</feature>
<dbReference type="Pfam" id="PF07729">
    <property type="entry name" value="FCD"/>
    <property type="match status" value="1"/>
</dbReference>
<dbReference type="InterPro" id="IPR011711">
    <property type="entry name" value="GntR_C"/>
</dbReference>
<gene>
    <name evidence="5" type="ORF">FYJ74_08000</name>
</gene>
<dbReference type="InterPro" id="IPR000524">
    <property type="entry name" value="Tscrpt_reg_HTH_GntR"/>
</dbReference>
<name>A0A6L5YCP7_9BACT</name>
<dbReference type="InterPro" id="IPR036388">
    <property type="entry name" value="WH-like_DNA-bd_sf"/>
</dbReference>
<keyword evidence="3" id="KW-0804">Transcription</keyword>
<dbReference type="InterPro" id="IPR008920">
    <property type="entry name" value="TF_FadR/GntR_C"/>
</dbReference>
<evidence type="ECO:0000313" key="6">
    <source>
        <dbReference type="Proteomes" id="UP000473699"/>
    </source>
</evidence>
<dbReference type="Gene3D" id="1.20.120.530">
    <property type="entry name" value="GntR ligand-binding domain-like"/>
    <property type="match status" value="1"/>
</dbReference>
<comment type="caution">
    <text evidence="5">The sequence shown here is derived from an EMBL/GenBank/DDBJ whole genome shotgun (WGS) entry which is preliminary data.</text>
</comment>
<dbReference type="InterPro" id="IPR036390">
    <property type="entry name" value="WH_DNA-bd_sf"/>
</dbReference>
<dbReference type="EMBL" id="VUNH01000008">
    <property type="protein sequence ID" value="MST55970.1"/>
    <property type="molecule type" value="Genomic_DNA"/>
</dbReference>